<sequence>MEAIKLTCFSIVGLLLSEICQGLSIDLMEPEVSDCVNPSVKMVCKFTPDELQAASNELTIMHGGLTLANCKSDSLPCTTASVLYNVTMEAARAVLTITNMDAFYYGPIWGCRAGPKVASLQLKYFRAATESASEQFLSLGEITIVDLLTLFIVIAILLILVVKLFCISRCQRGKGKDKLMPDNPLISSNDVTE</sequence>
<keyword evidence="1" id="KW-0472">Membrane</keyword>
<feature type="chain" id="PRO_5026958055" evidence="2">
    <location>
        <begin position="23"/>
        <end position="193"/>
    </location>
</feature>
<evidence type="ECO:0000256" key="2">
    <source>
        <dbReference type="SAM" id="SignalP"/>
    </source>
</evidence>
<evidence type="ECO:0000313" key="4">
    <source>
        <dbReference type="Proteomes" id="UP000507470"/>
    </source>
</evidence>
<dbReference type="EMBL" id="CACVKT020004298">
    <property type="protein sequence ID" value="CAC5388990.1"/>
    <property type="molecule type" value="Genomic_DNA"/>
</dbReference>
<dbReference type="Proteomes" id="UP000507470">
    <property type="component" value="Unassembled WGS sequence"/>
</dbReference>
<name>A0A6J8C1J6_MYTCO</name>
<feature type="signal peptide" evidence="2">
    <location>
        <begin position="1"/>
        <end position="22"/>
    </location>
</feature>
<dbReference type="OrthoDB" id="6087445at2759"/>
<accession>A0A6J8C1J6</accession>
<keyword evidence="4" id="KW-1185">Reference proteome</keyword>
<keyword evidence="1" id="KW-0812">Transmembrane</keyword>
<evidence type="ECO:0000256" key="1">
    <source>
        <dbReference type="SAM" id="Phobius"/>
    </source>
</evidence>
<evidence type="ECO:0000313" key="3">
    <source>
        <dbReference type="EMBL" id="CAC5388990.1"/>
    </source>
</evidence>
<protein>
    <submittedName>
        <fullName evidence="3">Uncharacterized protein</fullName>
    </submittedName>
</protein>
<gene>
    <name evidence="3" type="ORF">MCOR_24212</name>
</gene>
<proteinExistence type="predicted"/>
<keyword evidence="2" id="KW-0732">Signal</keyword>
<keyword evidence="1" id="KW-1133">Transmembrane helix</keyword>
<organism evidence="3 4">
    <name type="scientific">Mytilus coruscus</name>
    <name type="common">Sea mussel</name>
    <dbReference type="NCBI Taxonomy" id="42192"/>
    <lineage>
        <taxon>Eukaryota</taxon>
        <taxon>Metazoa</taxon>
        <taxon>Spiralia</taxon>
        <taxon>Lophotrochozoa</taxon>
        <taxon>Mollusca</taxon>
        <taxon>Bivalvia</taxon>
        <taxon>Autobranchia</taxon>
        <taxon>Pteriomorphia</taxon>
        <taxon>Mytilida</taxon>
        <taxon>Mytiloidea</taxon>
        <taxon>Mytilidae</taxon>
        <taxon>Mytilinae</taxon>
        <taxon>Mytilus</taxon>
    </lineage>
</organism>
<reference evidence="3 4" key="1">
    <citation type="submission" date="2020-06" db="EMBL/GenBank/DDBJ databases">
        <authorList>
            <person name="Li R."/>
            <person name="Bekaert M."/>
        </authorList>
    </citation>
    <scope>NUCLEOTIDE SEQUENCE [LARGE SCALE GENOMIC DNA]</scope>
    <source>
        <strain evidence="4">wild</strain>
    </source>
</reference>
<dbReference type="AlphaFoldDB" id="A0A6J8C1J6"/>
<feature type="transmembrane region" description="Helical" evidence="1">
    <location>
        <begin position="147"/>
        <end position="166"/>
    </location>
</feature>